<reference evidence="1" key="2">
    <citation type="submission" date="2020-09" db="EMBL/GenBank/DDBJ databases">
        <authorList>
            <person name="Sun Q."/>
            <person name="Ohkuma M."/>
        </authorList>
    </citation>
    <scope>NUCLEOTIDE SEQUENCE</scope>
    <source>
        <strain evidence="1">JCM 3091</strain>
    </source>
</reference>
<organism evidence="1 2">
    <name type="scientific">Pilimelia terevasa</name>
    <dbReference type="NCBI Taxonomy" id="53372"/>
    <lineage>
        <taxon>Bacteria</taxon>
        <taxon>Bacillati</taxon>
        <taxon>Actinomycetota</taxon>
        <taxon>Actinomycetes</taxon>
        <taxon>Micromonosporales</taxon>
        <taxon>Micromonosporaceae</taxon>
        <taxon>Pilimelia</taxon>
    </lineage>
</organism>
<accession>A0A8J3BP33</accession>
<comment type="caution">
    <text evidence="1">The sequence shown here is derived from an EMBL/GenBank/DDBJ whole genome shotgun (WGS) entry which is preliminary data.</text>
</comment>
<name>A0A8J3BP33_9ACTN</name>
<reference evidence="1" key="1">
    <citation type="journal article" date="2014" name="Int. J. Syst. Evol. Microbiol.">
        <title>Complete genome sequence of Corynebacterium casei LMG S-19264T (=DSM 44701T), isolated from a smear-ripened cheese.</title>
        <authorList>
            <consortium name="US DOE Joint Genome Institute (JGI-PGF)"/>
            <person name="Walter F."/>
            <person name="Albersmeier A."/>
            <person name="Kalinowski J."/>
            <person name="Ruckert C."/>
        </authorList>
    </citation>
    <scope>NUCLEOTIDE SEQUENCE</scope>
    <source>
        <strain evidence="1">JCM 3091</strain>
    </source>
</reference>
<proteinExistence type="predicted"/>
<dbReference type="AlphaFoldDB" id="A0A8J3BP33"/>
<evidence type="ECO:0000313" key="2">
    <source>
        <dbReference type="Proteomes" id="UP000662200"/>
    </source>
</evidence>
<dbReference type="EMBL" id="BMQC01000010">
    <property type="protein sequence ID" value="GGK35347.1"/>
    <property type="molecule type" value="Genomic_DNA"/>
</dbReference>
<keyword evidence="2" id="KW-1185">Reference proteome</keyword>
<sequence length="153" mass="17252">MGHRRARGHTAVRRLAPVRGFTSVVDPTPAELRAWAYAPDSVPVTALPPDFDLLVTGDRLIGTLFALALDDTCPARRFALHCLHIYAGDAIRTAFRHHPRRRLRRLVEQAEGRGDEVLVRWAHNCRVLLARPELFSYADWCEGGLVRRPRSLG</sequence>
<dbReference type="Proteomes" id="UP000662200">
    <property type="component" value="Unassembled WGS sequence"/>
</dbReference>
<protein>
    <submittedName>
        <fullName evidence="1">Uncharacterized protein</fullName>
    </submittedName>
</protein>
<evidence type="ECO:0000313" key="1">
    <source>
        <dbReference type="EMBL" id="GGK35347.1"/>
    </source>
</evidence>
<gene>
    <name evidence="1" type="ORF">GCM10010124_30040</name>
</gene>